<evidence type="ECO:0000256" key="9">
    <source>
        <dbReference type="ARBA" id="ARBA00023268"/>
    </source>
</evidence>
<reference evidence="17" key="1">
    <citation type="journal article" date="2008" name="Nat. Genet.">
        <title>The Pristionchus pacificus genome provides a unique perspective on nematode lifestyle and parasitism.</title>
        <authorList>
            <person name="Dieterich C."/>
            <person name="Clifton S.W."/>
            <person name="Schuster L.N."/>
            <person name="Chinwalla A."/>
            <person name="Delehaunty K."/>
            <person name="Dinkelacker I."/>
            <person name="Fulton L."/>
            <person name="Fulton R."/>
            <person name="Godfrey J."/>
            <person name="Minx P."/>
            <person name="Mitreva M."/>
            <person name="Roeseler W."/>
            <person name="Tian H."/>
            <person name="Witte H."/>
            <person name="Yang S.P."/>
            <person name="Wilson R.K."/>
            <person name="Sommer R.J."/>
        </authorList>
    </citation>
    <scope>NUCLEOTIDE SEQUENCE [LARGE SCALE GENOMIC DNA]</scope>
    <source>
        <strain evidence="17">PS312</strain>
    </source>
</reference>
<accession>A0A8R1UBR2</accession>
<comment type="similarity">
    <text evidence="2">Belongs to the alkB family.</text>
</comment>
<dbReference type="GO" id="GO:0106335">
    <property type="term" value="F:tRNA (5-carboxymethyluridine(34)-5-O)-methyltransferase activity"/>
    <property type="evidence" value="ECO:0000318"/>
    <property type="project" value="GO_Central"/>
</dbReference>
<dbReference type="InterPro" id="IPR012677">
    <property type="entry name" value="Nucleotide-bd_a/b_plait_sf"/>
</dbReference>
<organism evidence="16 17">
    <name type="scientific">Pristionchus pacificus</name>
    <name type="common">Parasitic nematode worm</name>
    <dbReference type="NCBI Taxonomy" id="54126"/>
    <lineage>
        <taxon>Eukaryota</taxon>
        <taxon>Metazoa</taxon>
        <taxon>Ecdysozoa</taxon>
        <taxon>Nematoda</taxon>
        <taxon>Chromadorea</taxon>
        <taxon>Rhabditida</taxon>
        <taxon>Rhabditina</taxon>
        <taxon>Diplogasteromorpha</taxon>
        <taxon>Diplogasteroidea</taxon>
        <taxon>Neodiplogasteridae</taxon>
        <taxon>Pristionchus</taxon>
    </lineage>
</organism>
<evidence type="ECO:0000313" key="16">
    <source>
        <dbReference type="EnsemblMetazoa" id="PPA14505.1"/>
    </source>
</evidence>
<dbReference type="PROSITE" id="PS50102">
    <property type="entry name" value="RRM"/>
    <property type="match status" value="1"/>
</dbReference>
<dbReference type="Pfam" id="PF13532">
    <property type="entry name" value="2OG-FeII_Oxy_2"/>
    <property type="match status" value="1"/>
</dbReference>
<protein>
    <recommendedName>
        <fullName evidence="3">tRNA (carboxymethyluridine(34)-5-O)-methyltransferase</fullName>
        <ecNumber evidence="3">2.1.1.229</ecNumber>
    </recommendedName>
    <alternativeName>
        <fullName evidence="12">Alkylated DNA repair protein alkB homolog 8</fullName>
    </alternativeName>
    <alternativeName>
        <fullName evidence="13">S-adenosyl-L-methionine-dependent tRNA methyltransferase ALKBH8</fullName>
    </alternativeName>
</protein>
<keyword evidence="15" id="KW-0812">Transmembrane</keyword>
<dbReference type="FunFam" id="3.30.70.330:FF:000570">
    <property type="entry name" value="ALKylated DNA repair protein AlkB homolog"/>
    <property type="match status" value="1"/>
</dbReference>
<dbReference type="SUPFAM" id="SSF51197">
    <property type="entry name" value="Clavaminate synthase-like"/>
    <property type="match status" value="1"/>
</dbReference>
<sequence length="1192" mass="130247">MNSTKYMQRMAKDRESYPNPPVTKTYKLNGSIADVLAVHLPHGADVVLLRLERHEPVALALVRLAVAHNLEKLNLHRTRGSRWGPTRPARGPPTAPRQHIARTASSSSRHAALARVFISSIFLFGSSALAGAYICGFDSMVAGGSMSPPALVSAAAAPKLTMEATGGTRRGTAKFASLDPNLVVFLPVGISTTGGTGGAVMEGGAEMVLALPVPEGAADVDGAASGSSEFVVERGHYPKRQSVSPRQVYALIIAMYFNADKERPVGAVITGGKLLKKSKKSLEQLKRHDPDVEVANEPTKILFVANSSVLCSVSPEELQEIFTQFDASVELIVFPNRRAYSFIEFSTIEAASRAKEELNGKVPEQLRKSHLPFVIEFVKNLPLSKTADGVAGPRDLQIVDDFVDQGIERDLIDMVMTDPRLNEMKHRSVLHWGHAFDYSTNSAFVPIEKIPSRLEMIVDRLIEKGHITERPDQITANVYSPGQGIPSHFDTHSAFEDPVVSLSLLADVVMEFKDAANSARVAPILLPRRSLCLIQGDSRYRWKHGIVNRQYDVCPRTNRLLPRQQRVSITFRSVASRAAATTRSSATGTGTARWRSLPPPLPRAPSRAATSRTFLDSIPRGSLLYDIGCGNGKYLLPERNDGLIKIGADRCLGLCEIAASKGCCVVRGDALGAPLRAGADAVISIAVLHHMSTAERRRKAVEEIASLLRVGGRACVTVWSLEQGQSEYAKMRENREENGGNKEEERERREENGRLLVHDGREFVQQDLLVPWTVAGKEARKAKEEDESKEEETFLRFYHVFAEGELAELVQSVDGLKLESIELEQGNYVAVFERIRSDRVPTGAKPVCLLESFSSKFLLARAYVPSARMAGSVSGSGGGGTSNGQAAVGLSTERIAGVKRRSPPSSGLYTTGLIYAAIQVAFLSFLCSYYEVGPTDAGAWVMQRLQENDYTRAKLEYVQSLVGGFAAPSKKSKRSMAEGETFDPMVKEGDDGVVNVLTPEQLGLFDGSRSSRPVYLAIVGRVYDVDKGKKHYGKGGGHEDILGIRDWVAFYEKDYKLVGVVAGRYYDAAGAPTEEMTNFLSRVQVATEWREAKAAEAEVFPPCNSEWHKDSGGRVWCTKRSGGIEREWSGLPRLYLDPATNQKRCVCVKNFGEGLSVHAQASGSNRGDLDHPALELYPNCKETANSCKIESD</sequence>
<evidence type="ECO:0000256" key="12">
    <source>
        <dbReference type="ARBA" id="ARBA00049786"/>
    </source>
</evidence>
<evidence type="ECO:0000256" key="3">
    <source>
        <dbReference type="ARBA" id="ARBA00012808"/>
    </source>
</evidence>
<dbReference type="PANTHER" id="PTHR13069:SF37">
    <property type="entry name" value="FIRE DANCER"/>
    <property type="match status" value="1"/>
</dbReference>
<dbReference type="Pfam" id="PF00076">
    <property type="entry name" value="RRM_1"/>
    <property type="match status" value="1"/>
</dbReference>
<accession>A0A2A6CHB1</accession>
<dbReference type="SUPFAM" id="SSF53335">
    <property type="entry name" value="S-adenosyl-L-methionine-dependent methyltransferases"/>
    <property type="match status" value="1"/>
</dbReference>
<evidence type="ECO:0000256" key="8">
    <source>
        <dbReference type="ARBA" id="ARBA00023004"/>
    </source>
</evidence>
<comment type="cofactor">
    <cofactor evidence="1">
        <name>Fe(2+)</name>
        <dbReference type="ChEBI" id="CHEBI:29033"/>
    </cofactor>
</comment>
<feature type="region of interest" description="Disordered" evidence="14">
    <location>
        <begin position="79"/>
        <end position="104"/>
    </location>
</feature>
<comment type="catalytic activity">
    <reaction evidence="10">
        <text>5-(carboxymethyl)uridine(34) in tRNA + S-adenosyl-L-methionine = 5-(2-methoxy-2-oxoethyl)uridine(34) in tRNA + S-adenosyl-L-homocysteine</text>
        <dbReference type="Rhea" id="RHEA:43208"/>
        <dbReference type="Rhea" id="RHEA-COMP:10407"/>
        <dbReference type="Rhea" id="RHEA-COMP:10408"/>
        <dbReference type="ChEBI" id="CHEBI:57856"/>
        <dbReference type="ChEBI" id="CHEBI:59789"/>
        <dbReference type="ChEBI" id="CHEBI:74851"/>
        <dbReference type="ChEBI" id="CHEBI:74882"/>
        <dbReference type="EC" id="2.1.1.229"/>
    </reaction>
</comment>
<feature type="region of interest" description="Disordered" evidence="14">
    <location>
        <begin position="730"/>
        <end position="751"/>
    </location>
</feature>
<evidence type="ECO:0000256" key="2">
    <source>
        <dbReference type="ARBA" id="ARBA00007879"/>
    </source>
</evidence>
<evidence type="ECO:0000256" key="7">
    <source>
        <dbReference type="ARBA" id="ARBA00022884"/>
    </source>
</evidence>
<keyword evidence="17" id="KW-1185">Reference proteome</keyword>
<dbReference type="GO" id="GO:0005737">
    <property type="term" value="C:cytoplasm"/>
    <property type="evidence" value="ECO:0000318"/>
    <property type="project" value="GO_Central"/>
</dbReference>
<proteinExistence type="inferred from homology"/>
<keyword evidence="8" id="KW-0408">Iron</keyword>
<dbReference type="InterPro" id="IPR000504">
    <property type="entry name" value="RRM_dom"/>
</dbReference>
<dbReference type="GO" id="GO:0002098">
    <property type="term" value="P:tRNA wobble uridine modification"/>
    <property type="evidence" value="ECO:0000318"/>
    <property type="project" value="GO_Central"/>
</dbReference>
<feature type="region of interest" description="Disordered" evidence="14">
    <location>
        <begin position="1"/>
        <end position="21"/>
    </location>
</feature>
<dbReference type="InterPro" id="IPR035979">
    <property type="entry name" value="RBD_domain_sf"/>
</dbReference>
<name>A0A2A6CHB1_PRIPA</name>
<dbReference type="Gene3D" id="3.40.50.150">
    <property type="entry name" value="Vaccinia Virus protein VP39"/>
    <property type="match status" value="1"/>
</dbReference>
<dbReference type="InterPro" id="IPR013216">
    <property type="entry name" value="Methyltransf_11"/>
</dbReference>
<dbReference type="InterPro" id="IPR027450">
    <property type="entry name" value="AlkB-like"/>
</dbReference>
<dbReference type="PROSITE" id="PS51471">
    <property type="entry name" value="FE2OG_OXY"/>
    <property type="match status" value="1"/>
</dbReference>
<evidence type="ECO:0000256" key="4">
    <source>
        <dbReference type="ARBA" id="ARBA00022603"/>
    </source>
</evidence>
<comment type="function">
    <text evidence="11">Catalyzes the methylation of 5-carboxymethyl uridine to 5-methylcarboxymethyl uridine at the wobble position of the anticodon loop in tRNA via its methyltransferase domain. Catalyzes the last step in the formation of 5-methylcarboxymethyl uridine at the wobble position of the anticodon loop in target tRNA. Has a preference for tRNA(Arg) and tRNA(Glu), and does not bind tRNA(Lys). Binds tRNA and catalyzes the iron and alpha-ketoglutarate dependent hydroxylation of 5-methylcarboxymethyl uridine at the wobble position of the anticodon loop in tRNA via its dioxygenase domain, giving rise to 5-(S)-methoxycarbonylhydroxymethyluridine; has a preference for tRNA(Gly). Required for normal survival after DNA damage. May inhibit apoptosis and promote cell survival and angiogenesis.</text>
</comment>
<dbReference type="GO" id="GO:0030488">
    <property type="term" value="P:tRNA methylation"/>
    <property type="evidence" value="ECO:0000318"/>
    <property type="project" value="GO_Central"/>
</dbReference>
<evidence type="ECO:0000256" key="15">
    <source>
        <dbReference type="SAM" id="Phobius"/>
    </source>
</evidence>
<keyword evidence="6" id="KW-0862">Zinc</keyword>
<dbReference type="SUPFAM" id="SSF54928">
    <property type="entry name" value="RNA-binding domain, RBD"/>
    <property type="match status" value="1"/>
</dbReference>
<dbReference type="InterPro" id="IPR036400">
    <property type="entry name" value="Cyt_B5-like_heme/steroid_sf"/>
</dbReference>
<keyword evidence="15" id="KW-1133">Transmembrane helix</keyword>
<evidence type="ECO:0000256" key="10">
    <source>
        <dbReference type="ARBA" id="ARBA00034996"/>
    </source>
</evidence>
<feature type="transmembrane region" description="Helical" evidence="15">
    <location>
        <begin position="112"/>
        <end position="134"/>
    </location>
</feature>
<evidence type="ECO:0000313" key="17">
    <source>
        <dbReference type="Proteomes" id="UP000005239"/>
    </source>
</evidence>
<evidence type="ECO:0000256" key="11">
    <source>
        <dbReference type="ARBA" id="ARBA00045506"/>
    </source>
</evidence>
<keyword evidence="9" id="KW-0511">Multifunctional enzyme</keyword>
<reference evidence="16" key="2">
    <citation type="submission" date="2022-06" db="UniProtKB">
        <authorList>
            <consortium name="EnsemblMetazoa"/>
        </authorList>
    </citation>
    <scope>IDENTIFICATION</scope>
    <source>
        <strain evidence="16">PS312</strain>
    </source>
</reference>
<dbReference type="InterPro" id="IPR037151">
    <property type="entry name" value="AlkB-like_sf"/>
</dbReference>
<dbReference type="Proteomes" id="UP000005239">
    <property type="component" value="Unassembled WGS sequence"/>
</dbReference>
<dbReference type="GO" id="GO:0008757">
    <property type="term" value="F:S-adenosylmethionine-dependent methyltransferase activity"/>
    <property type="evidence" value="ECO:0007669"/>
    <property type="project" value="InterPro"/>
</dbReference>
<dbReference type="EnsemblMetazoa" id="PPA14505.1">
    <property type="protein sequence ID" value="PPA14505.1"/>
    <property type="gene ID" value="WBGene00104059"/>
</dbReference>
<evidence type="ECO:0000256" key="6">
    <source>
        <dbReference type="ARBA" id="ARBA00022833"/>
    </source>
</evidence>
<dbReference type="InterPro" id="IPR051422">
    <property type="entry name" value="AlkB_tRNA_MeTrf/Diox"/>
</dbReference>
<dbReference type="GO" id="GO:0005634">
    <property type="term" value="C:nucleus"/>
    <property type="evidence" value="ECO:0000318"/>
    <property type="project" value="GO_Central"/>
</dbReference>
<keyword evidence="7" id="KW-0694">RNA-binding</keyword>
<gene>
    <name evidence="16" type="primary">WBGene00104059</name>
</gene>
<keyword evidence="4" id="KW-0489">Methyltransferase</keyword>
<feature type="region of interest" description="Disordered" evidence="14">
    <location>
        <begin position="580"/>
        <end position="609"/>
    </location>
</feature>
<dbReference type="Gene3D" id="3.10.120.10">
    <property type="entry name" value="Cytochrome b5-like heme/steroid binding domain"/>
    <property type="match status" value="1"/>
</dbReference>
<dbReference type="AlphaFoldDB" id="A0A2A6CHB1"/>
<dbReference type="PANTHER" id="PTHR13069">
    <property type="entry name" value="ALKYLATED DNA REPAIR PROTEIN ALKB HOMOLOG 8"/>
    <property type="match status" value="1"/>
</dbReference>
<dbReference type="CDD" id="cd02440">
    <property type="entry name" value="AdoMet_MTases"/>
    <property type="match status" value="1"/>
</dbReference>
<dbReference type="Gene3D" id="3.30.70.330">
    <property type="match status" value="1"/>
</dbReference>
<dbReference type="InterPro" id="IPR029063">
    <property type="entry name" value="SAM-dependent_MTases_sf"/>
</dbReference>
<feature type="compositionally biased region" description="Low complexity" evidence="14">
    <location>
        <begin position="580"/>
        <end position="596"/>
    </location>
</feature>
<dbReference type="InterPro" id="IPR005123">
    <property type="entry name" value="Oxoglu/Fe-dep_dioxygenase_dom"/>
</dbReference>
<evidence type="ECO:0000256" key="13">
    <source>
        <dbReference type="ARBA" id="ARBA00049802"/>
    </source>
</evidence>
<dbReference type="EC" id="2.1.1.229" evidence="3"/>
<evidence type="ECO:0000256" key="5">
    <source>
        <dbReference type="ARBA" id="ARBA00022679"/>
    </source>
</evidence>
<keyword evidence="15" id="KW-0472">Membrane</keyword>
<dbReference type="GO" id="GO:0000049">
    <property type="term" value="F:tRNA binding"/>
    <property type="evidence" value="ECO:0000318"/>
    <property type="project" value="GO_Central"/>
</dbReference>
<evidence type="ECO:0000256" key="14">
    <source>
        <dbReference type="SAM" id="MobiDB-lite"/>
    </source>
</evidence>
<dbReference type="Pfam" id="PF08241">
    <property type="entry name" value="Methyltransf_11"/>
    <property type="match status" value="1"/>
</dbReference>
<dbReference type="Gene3D" id="2.60.120.590">
    <property type="entry name" value="Alpha-ketoglutarate-dependent dioxygenase AlkB-like"/>
    <property type="match status" value="1"/>
</dbReference>
<keyword evidence="5" id="KW-0808">Transferase</keyword>
<evidence type="ECO:0000256" key="1">
    <source>
        <dbReference type="ARBA" id="ARBA00001954"/>
    </source>
</evidence>
<dbReference type="SUPFAM" id="SSF55856">
    <property type="entry name" value="Cytochrome b5-like heme/steroid binding domain"/>
    <property type="match status" value="1"/>
</dbReference>